<proteinExistence type="predicted"/>
<organism evidence="1 2">
    <name type="scientific">Prorocentrum cordatum</name>
    <dbReference type="NCBI Taxonomy" id="2364126"/>
    <lineage>
        <taxon>Eukaryota</taxon>
        <taxon>Sar</taxon>
        <taxon>Alveolata</taxon>
        <taxon>Dinophyceae</taxon>
        <taxon>Prorocentrales</taxon>
        <taxon>Prorocentraceae</taxon>
        <taxon>Prorocentrum</taxon>
    </lineage>
</organism>
<dbReference type="Proteomes" id="UP001189429">
    <property type="component" value="Unassembled WGS sequence"/>
</dbReference>
<reference evidence="1" key="1">
    <citation type="submission" date="2023-10" db="EMBL/GenBank/DDBJ databases">
        <authorList>
            <person name="Chen Y."/>
            <person name="Shah S."/>
            <person name="Dougan E. K."/>
            <person name="Thang M."/>
            <person name="Chan C."/>
        </authorList>
    </citation>
    <scope>NUCLEOTIDE SEQUENCE [LARGE SCALE GENOMIC DNA]</scope>
</reference>
<evidence type="ECO:0000313" key="2">
    <source>
        <dbReference type="Proteomes" id="UP001189429"/>
    </source>
</evidence>
<accession>A0ABN9TJA6</accession>
<feature type="non-terminal residue" evidence="1">
    <location>
        <position position="322"/>
    </location>
</feature>
<dbReference type="EMBL" id="CAUYUJ010014788">
    <property type="protein sequence ID" value="CAK0846046.1"/>
    <property type="molecule type" value="Genomic_DNA"/>
</dbReference>
<feature type="non-terminal residue" evidence="1">
    <location>
        <position position="1"/>
    </location>
</feature>
<protein>
    <submittedName>
        <fullName evidence="1">Uncharacterized protein</fullName>
    </submittedName>
</protein>
<comment type="caution">
    <text evidence="1">The sequence shown here is derived from an EMBL/GenBank/DDBJ whole genome shotgun (WGS) entry which is preliminary data.</text>
</comment>
<evidence type="ECO:0000313" key="1">
    <source>
        <dbReference type="EMBL" id="CAK0846046.1"/>
    </source>
</evidence>
<gene>
    <name evidence="1" type="ORF">PCOR1329_LOCUS39653</name>
</gene>
<sequence length="322" mass="34255">VQRELEAKRPWASAVTDEGLEEDFSMLKSARWNAELGRAVPSWASPMELIRRAFSPTWVNERAVEAAGGSGITGRGGAAEDAEVQAMRALMFEARSGLARPRSWAMAKAGRIGNGTDKVEAEATLKMAAMRAMAEKDVPLVMLRLDHAHSAFDCSPEDEVRRLGGAGGMPGGPATARLFAVAHAHGTTGMEGRALTRAVGWSPLEAEGKTQLVMTLCADDVAGAFSSASMKEAIGKGWPRTNNERASVALEKTHMAQNAEKTLFGEQVLQGRAVMEARHLDPRRIGAKLGNCRAPGAPLTWKAIFFRGRAANALLAGLGAIA</sequence>
<name>A0ABN9TJA6_9DINO</name>
<keyword evidence="2" id="KW-1185">Reference proteome</keyword>